<comment type="similarity">
    <text evidence="1">Belongs to the ATP-dependent AMP-binding enzyme family.</text>
</comment>
<dbReference type="SUPFAM" id="SSF56801">
    <property type="entry name" value="Acetyl-CoA synthetase-like"/>
    <property type="match status" value="1"/>
</dbReference>
<dbReference type="OrthoDB" id="9757771at2"/>
<dbReference type="EMBL" id="QQAY01000001">
    <property type="protein sequence ID" value="RDI47822.1"/>
    <property type="molecule type" value="Genomic_DNA"/>
</dbReference>
<dbReference type="RefSeq" id="WP_114744022.1">
    <property type="nucleotide sequence ID" value="NZ_QQAY01000001.1"/>
</dbReference>
<name>A0A370GVZ2_9BACI</name>
<comment type="caution">
    <text evidence="5">The sequence shown here is derived from an EMBL/GenBank/DDBJ whole genome shotgun (WGS) entry which is preliminary data.</text>
</comment>
<dbReference type="InterPro" id="IPR000873">
    <property type="entry name" value="AMP-dep_synth/lig_dom"/>
</dbReference>
<dbReference type="AlphaFoldDB" id="A0A370GVZ2"/>
<proteinExistence type="inferred from homology"/>
<evidence type="ECO:0000313" key="5">
    <source>
        <dbReference type="EMBL" id="RDI47822.1"/>
    </source>
</evidence>
<dbReference type="GO" id="GO:0031956">
    <property type="term" value="F:medium-chain fatty acid-CoA ligase activity"/>
    <property type="evidence" value="ECO:0007669"/>
    <property type="project" value="TreeGrafter"/>
</dbReference>
<dbReference type="Pfam" id="PF13193">
    <property type="entry name" value="AMP-binding_C"/>
    <property type="match status" value="1"/>
</dbReference>
<dbReference type="PROSITE" id="PS00455">
    <property type="entry name" value="AMP_BINDING"/>
    <property type="match status" value="1"/>
</dbReference>
<feature type="domain" description="AMP-dependent synthetase/ligase" evidence="3">
    <location>
        <begin position="9"/>
        <end position="357"/>
    </location>
</feature>
<dbReference type="InterPro" id="IPR020845">
    <property type="entry name" value="AMP-binding_CS"/>
</dbReference>
<evidence type="ECO:0000259" key="4">
    <source>
        <dbReference type="Pfam" id="PF13193"/>
    </source>
</evidence>
<accession>A0A370GVZ2</accession>
<evidence type="ECO:0000256" key="1">
    <source>
        <dbReference type="ARBA" id="ARBA00006432"/>
    </source>
</evidence>
<dbReference type="CDD" id="cd17631">
    <property type="entry name" value="FACL_FadD13-like"/>
    <property type="match status" value="1"/>
</dbReference>
<dbReference type="Gene3D" id="3.40.50.12780">
    <property type="entry name" value="N-terminal domain of ligase-like"/>
    <property type="match status" value="1"/>
</dbReference>
<gene>
    <name evidence="5" type="ORF">DFR59_101487</name>
</gene>
<dbReference type="GO" id="GO:0006631">
    <property type="term" value="P:fatty acid metabolic process"/>
    <property type="evidence" value="ECO:0007669"/>
    <property type="project" value="TreeGrafter"/>
</dbReference>
<dbReference type="InterPro" id="IPR045851">
    <property type="entry name" value="AMP-bd_C_sf"/>
</dbReference>
<protein>
    <submittedName>
        <fullName evidence="5">Fatty-acyl-CoA synthase</fullName>
    </submittedName>
</protein>
<dbReference type="InterPro" id="IPR042099">
    <property type="entry name" value="ANL_N_sf"/>
</dbReference>
<feature type="domain" description="AMP-binding enzyme C-terminal" evidence="4">
    <location>
        <begin position="408"/>
        <end position="483"/>
    </location>
</feature>
<dbReference type="Proteomes" id="UP000255326">
    <property type="component" value="Unassembled WGS sequence"/>
</dbReference>
<evidence type="ECO:0000256" key="2">
    <source>
        <dbReference type="ARBA" id="ARBA00022598"/>
    </source>
</evidence>
<sequence length="495" mass="56020">MLSHLNWMESRARLTPDEIAIIDGETEKKTTYQELNERAGKWAVFLAGKGAVKGDRICLIEENDGVYFELMFACAKLGAIFVPLNWRLGREELEQILDDCRPKVLLYGSPFSKIAAERSFRVETIRLESVEFHEEAAQHIKHISVKEDDPWIMIYTGGTTGKPKGVVLTHQSVNWNALNTIVSWNLTKDDTTLTYLPLFHTGGINALSMPILMMGGTVVIGKQFEPVTAIRQLIKHQCTIALFVPTMYHMMIHTEEFERAEFKSMNVFLSGGAPCPLSIYDVFIRKGLPFKEGYGLTEAGPNNFYIDPEDAKKKKGSVGKEMMFNSIRILKEDGTEAGREEVGELLISGKHVFAFYWNDPCSTSQSLKDDGWLYTGDLAKRDAEGYVYIVGRKKDMIITGGENVYPLEIEHWICEHYDINEAAVIGLSDEKWGERVAAFVSLKTGAVLSEEELKSHCQLKFTNYKIPKEFHFIDSLPKTDVGKIDKKTLKLTYEK</sequence>
<reference evidence="5 6" key="1">
    <citation type="submission" date="2018-07" db="EMBL/GenBank/DDBJ databases">
        <title>Genomic Encyclopedia of Type Strains, Phase IV (KMG-IV): sequencing the most valuable type-strain genomes for metagenomic binning, comparative biology and taxonomic classification.</title>
        <authorList>
            <person name="Goeker M."/>
        </authorList>
    </citation>
    <scope>NUCLEOTIDE SEQUENCE [LARGE SCALE GENOMIC DNA]</scope>
    <source>
        <strain evidence="5 6">DSM 25281</strain>
    </source>
</reference>
<dbReference type="InterPro" id="IPR025110">
    <property type="entry name" value="AMP-bd_C"/>
</dbReference>
<dbReference type="PANTHER" id="PTHR43201:SF5">
    <property type="entry name" value="MEDIUM-CHAIN ACYL-COA LIGASE ACSF2, MITOCHONDRIAL"/>
    <property type="match status" value="1"/>
</dbReference>
<dbReference type="Pfam" id="PF00501">
    <property type="entry name" value="AMP-binding"/>
    <property type="match status" value="1"/>
</dbReference>
<keyword evidence="2" id="KW-0436">Ligase</keyword>
<evidence type="ECO:0000259" key="3">
    <source>
        <dbReference type="Pfam" id="PF00501"/>
    </source>
</evidence>
<dbReference type="Gene3D" id="3.30.300.30">
    <property type="match status" value="1"/>
</dbReference>
<dbReference type="FunFam" id="3.30.300.30:FF:000008">
    <property type="entry name" value="2,3-dihydroxybenzoate-AMP ligase"/>
    <property type="match status" value="1"/>
</dbReference>
<organism evidence="5 6">
    <name type="scientific">Falsibacillus pallidus</name>
    <dbReference type="NCBI Taxonomy" id="493781"/>
    <lineage>
        <taxon>Bacteria</taxon>
        <taxon>Bacillati</taxon>
        <taxon>Bacillota</taxon>
        <taxon>Bacilli</taxon>
        <taxon>Bacillales</taxon>
        <taxon>Bacillaceae</taxon>
        <taxon>Falsibacillus</taxon>
    </lineage>
</organism>
<dbReference type="PANTHER" id="PTHR43201">
    <property type="entry name" value="ACYL-COA SYNTHETASE"/>
    <property type="match status" value="1"/>
</dbReference>
<keyword evidence="6" id="KW-1185">Reference proteome</keyword>
<evidence type="ECO:0000313" key="6">
    <source>
        <dbReference type="Proteomes" id="UP000255326"/>
    </source>
</evidence>